<accession>A0A6A6CVV3</accession>
<evidence type="ECO:0000313" key="2">
    <source>
        <dbReference type="EMBL" id="KAF2170330.1"/>
    </source>
</evidence>
<reference evidence="2" key="1">
    <citation type="journal article" date="2020" name="Stud. Mycol.">
        <title>101 Dothideomycetes genomes: a test case for predicting lifestyles and emergence of pathogens.</title>
        <authorList>
            <person name="Haridas S."/>
            <person name="Albert R."/>
            <person name="Binder M."/>
            <person name="Bloem J."/>
            <person name="Labutti K."/>
            <person name="Salamov A."/>
            <person name="Andreopoulos B."/>
            <person name="Baker S."/>
            <person name="Barry K."/>
            <person name="Bills G."/>
            <person name="Bluhm B."/>
            <person name="Cannon C."/>
            <person name="Castanera R."/>
            <person name="Culley D."/>
            <person name="Daum C."/>
            <person name="Ezra D."/>
            <person name="Gonzalez J."/>
            <person name="Henrissat B."/>
            <person name="Kuo A."/>
            <person name="Liang C."/>
            <person name="Lipzen A."/>
            <person name="Lutzoni F."/>
            <person name="Magnuson J."/>
            <person name="Mondo S."/>
            <person name="Nolan M."/>
            <person name="Ohm R."/>
            <person name="Pangilinan J."/>
            <person name="Park H.-J."/>
            <person name="Ramirez L."/>
            <person name="Alfaro M."/>
            <person name="Sun H."/>
            <person name="Tritt A."/>
            <person name="Yoshinaga Y."/>
            <person name="Zwiers L.-H."/>
            <person name="Turgeon B."/>
            <person name="Goodwin S."/>
            <person name="Spatafora J."/>
            <person name="Crous P."/>
            <person name="Grigoriev I."/>
        </authorList>
    </citation>
    <scope>NUCLEOTIDE SEQUENCE</scope>
    <source>
        <strain evidence="2">ATCC 36951</strain>
    </source>
</reference>
<dbReference type="AlphaFoldDB" id="A0A6A6CVV3"/>
<keyword evidence="3" id="KW-1185">Reference proteome</keyword>
<name>A0A6A6CVV3_ZASCE</name>
<evidence type="ECO:0000313" key="3">
    <source>
        <dbReference type="Proteomes" id="UP000799537"/>
    </source>
</evidence>
<dbReference type="Proteomes" id="UP000799537">
    <property type="component" value="Unassembled WGS sequence"/>
</dbReference>
<feature type="compositionally biased region" description="Polar residues" evidence="1">
    <location>
        <begin position="9"/>
        <end position="26"/>
    </location>
</feature>
<feature type="region of interest" description="Disordered" evidence="1">
    <location>
        <begin position="163"/>
        <end position="202"/>
    </location>
</feature>
<organism evidence="2 3">
    <name type="scientific">Zasmidium cellare ATCC 36951</name>
    <dbReference type="NCBI Taxonomy" id="1080233"/>
    <lineage>
        <taxon>Eukaryota</taxon>
        <taxon>Fungi</taxon>
        <taxon>Dikarya</taxon>
        <taxon>Ascomycota</taxon>
        <taxon>Pezizomycotina</taxon>
        <taxon>Dothideomycetes</taxon>
        <taxon>Dothideomycetidae</taxon>
        <taxon>Mycosphaerellales</taxon>
        <taxon>Mycosphaerellaceae</taxon>
        <taxon>Zasmidium</taxon>
    </lineage>
</organism>
<sequence length="202" mass="23135">MPKLILKNTHPSQRSQSATSSPRSTLSKAAESFASKWLFRFSELNLELESAKHEREPDEDNFDAGDDGEMRHLAVVGHTQELLISFDEEATTGSFTSKTFTNKPDVSNPFLVAEDMREFVYTFLTHWDRVRNEGWHGLPRGTTWIRPFIKKLNELFRENKKLKPMPGMKKPVYHGGMTSNRGRPKGSGKKKKKADSDDDDYE</sequence>
<protein>
    <submittedName>
        <fullName evidence="2">Uncharacterized protein</fullName>
    </submittedName>
</protein>
<evidence type="ECO:0000256" key="1">
    <source>
        <dbReference type="SAM" id="MobiDB-lite"/>
    </source>
</evidence>
<proteinExistence type="predicted"/>
<feature type="compositionally biased region" description="Basic residues" evidence="1">
    <location>
        <begin position="182"/>
        <end position="193"/>
    </location>
</feature>
<dbReference type="EMBL" id="ML993585">
    <property type="protein sequence ID" value="KAF2170330.1"/>
    <property type="molecule type" value="Genomic_DNA"/>
</dbReference>
<dbReference type="RefSeq" id="XP_033671219.1">
    <property type="nucleotide sequence ID" value="XM_033804809.1"/>
</dbReference>
<gene>
    <name evidence="2" type="ORF">M409DRAFT_19151</name>
</gene>
<dbReference type="GeneID" id="54558081"/>
<feature type="region of interest" description="Disordered" evidence="1">
    <location>
        <begin position="1"/>
        <end position="26"/>
    </location>
</feature>